<reference evidence="3 4" key="1">
    <citation type="submission" date="2024-09" db="EMBL/GenBank/DDBJ databases">
        <authorList>
            <person name="Sun Q."/>
            <person name="Mori K."/>
        </authorList>
    </citation>
    <scope>NUCLEOTIDE SEQUENCE [LARGE SCALE GENOMIC DNA]</scope>
    <source>
        <strain evidence="3 4">CCM 3426</strain>
    </source>
</reference>
<dbReference type="PANTHER" id="PTHR43708:SF8">
    <property type="entry name" value="OXIDOREDUCTASE"/>
    <property type="match status" value="1"/>
</dbReference>
<dbReference type="Proteomes" id="UP001589647">
    <property type="component" value="Unassembled WGS sequence"/>
</dbReference>
<dbReference type="InterPro" id="IPR055170">
    <property type="entry name" value="GFO_IDH_MocA-like_dom"/>
</dbReference>
<dbReference type="Gene3D" id="3.30.360.10">
    <property type="entry name" value="Dihydrodipicolinate Reductase, domain 2"/>
    <property type="match status" value="1"/>
</dbReference>
<gene>
    <name evidence="3" type="ORF">ACFFV7_50210</name>
</gene>
<dbReference type="Pfam" id="PF01408">
    <property type="entry name" value="GFO_IDH_MocA"/>
    <property type="match status" value="1"/>
</dbReference>
<dbReference type="InterPro" id="IPR000683">
    <property type="entry name" value="Gfo/Idh/MocA-like_OxRdtase_N"/>
</dbReference>
<dbReference type="Pfam" id="PF22725">
    <property type="entry name" value="GFO_IDH_MocA_C3"/>
    <property type="match status" value="1"/>
</dbReference>
<dbReference type="PANTHER" id="PTHR43708">
    <property type="entry name" value="CONSERVED EXPRESSED OXIDOREDUCTASE (EUROFUNG)"/>
    <property type="match status" value="1"/>
</dbReference>
<protein>
    <submittedName>
        <fullName evidence="3">Gfo/Idh/MocA family protein</fullName>
    </submittedName>
</protein>
<accession>A0ABV5IYW4</accession>
<evidence type="ECO:0000313" key="4">
    <source>
        <dbReference type="Proteomes" id="UP001589647"/>
    </source>
</evidence>
<dbReference type="SUPFAM" id="SSF51735">
    <property type="entry name" value="NAD(P)-binding Rossmann-fold domains"/>
    <property type="match status" value="1"/>
</dbReference>
<dbReference type="EMBL" id="JBHMEI010000104">
    <property type="protein sequence ID" value="MFB9209437.1"/>
    <property type="molecule type" value="Genomic_DNA"/>
</dbReference>
<dbReference type="RefSeq" id="WP_189648287.1">
    <property type="nucleotide sequence ID" value="NZ_BMRC01000006.1"/>
</dbReference>
<proteinExistence type="predicted"/>
<sequence>MNDLRIAVIGAGQRVSVAQEAHRPGRGARVTAVCDLDPARLAHARTLFGDEVRTTTRLEDVLDADAVIVATPDHLHAEHAVAVLSAGLPTFVEKPLATTVEDADRVLEAARAHGARLYVGHNMRHMPVVREMRSLIGQGAIGEVTAVWCRHFVGHGGDYYFKDWHADRRNTTGLLLQKGAHDLDVIHWLAGSRTGLVTAMGALGVYGRVEDRSPGLDEHWFDPERNWPPLGQRGLNPVIDVEDLSMVLMRLDNGVQASYQQCHYTPDYWRNYTVIGTEGRLENFGDHRGSSVVRVWNKGRRDYDADGDLVVAVPEAGGGHGGHGGADRALMTEFLRFAREGGATDTSPVAARDAVAAAYHATMSLRSGSTPRAVPPVSPEISAYFAI</sequence>
<evidence type="ECO:0000259" key="2">
    <source>
        <dbReference type="Pfam" id="PF22725"/>
    </source>
</evidence>
<comment type="caution">
    <text evidence="3">The sequence shown here is derived from an EMBL/GenBank/DDBJ whole genome shotgun (WGS) entry which is preliminary data.</text>
</comment>
<organism evidence="3 4">
    <name type="scientific">Nonomuraea spiralis</name>
    <dbReference type="NCBI Taxonomy" id="46182"/>
    <lineage>
        <taxon>Bacteria</taxon>
        <taxon>Bacillati</taxon>
        <taxon>Actinomycetota</taxon>
        <taxon>Actinomycetes</taxon>
        <taxon>Streptosporangiales</taxon>
        <taxon>Streptosporangiaceae</taxon>
        <taxon>Nonomuraea</taxon>
    </lineage>
</organism>
<dbReference type="SUPFAM" id="SSF55347">
    <property type="entry name" value="Glyceraldehyde-3-phosphate dehydrogenase-like, C-terminal domain"/>
    <property type="match status" value="1"/>
</dbReference>
<name>A0ABV5IYW4_9ACTN</name>
<dbReference type="Gene3D" id="3.40.50.720">
    <property type="entry name" value="NAD(P)-binding Rossmann-like Domain"/>
    <property type="match status" value="1"/>
</dbReference>
<dbReference type="InterPro" id="IPR051317">
    <property type="entry name" value="Gfo/Idh/MocA_oxidoreduct"/>
</dbReference>
<evidence type="ECO:0000313" key="3">
    <source>
        <dbReference type="EMBL" id="MFB9209437.1"/>
    </source>
</evidence>
<feature type="domain" description="GFO/IDH/MocA-like oxidoreductase" evidence="2">
    <location>
        <begin position="129"/>
        <end position="282"/>
    </location>
</feature>
<dbReference type="InterPro" id="IPR036291">
    <property type="entry name" value="NAD(P)-bd_dom_sf"/>
</dbReference>
<keyword evidence="4" id="KW-1185">Reference proteome</keyword>
<evidence type="ECO:0000259" key="1">
    <source>
        <dbReference type="Pfam" id="PF01408"/>
    </source>
</evidence>
<feature type="domain" description="Gfo/Idh/MocA-like oxidoreductase N-terminal" evidence="1">
    <location>
        <begin position="4"/>
        <end position="121"/>
    </location>
</feature>